<evidence type="ECO:0000313" key="2">
    <source>
        <dbReference type="EMBL" id="PIK44751.1"/>
    </source>
</evidence>
<feature type="compositionally biased region" description="Basic and acidic residues" evidence="1">
    <location>
        <begin position="70"/>
        <end position="94"/>
    </location>
</feature>
<feature type="region of interest" description="Disordered" evidence="1">
    <location>
        <begin position="210"/>
        <end position="245"/>
    </location>
</feature>
<feature type="compositionally biased region" description="Polar residues" evidence="1">
    <location>
        <begin position="160"/>
        <end position="172"/>
    </location>
</feature>
<organism evidence="2 3">
    <name type="scientific">Stichopus japonicus</name>
    <name type="common">Sea cucumber</name>
    <dbReference type="NCBI Taxonomy" id="307972"/>
    <lineage>
        <taxon>Eukaryota</taxon>
        <taxon>Metazoa</taxon>
        <taxon>Echinodermata</taxon>
        <taxon>Eleutherozoa</taxon>
        <taxon>Echinozoa</taxon>
        <taxon>Holothuroidea</taxon>
        <taxon>Aspidochirotacea</taxon>
        <taxon>Aspidochirotida</taxon>
        <taxon>Stichopodidae</taxon>
        <taxon>Apostichopus</taxon>
    </lineage>
</organism>
<accession>A0A2G8K9R1</accession>
<dbReference type="AlphaFoldDB" id="A0A2G8K9R1"/>
<dbReference type="STRING" id="307972.A0A2G8K9R1"/>
<feature type="region of interest" description="Disordered" evidence="1">
    <location>
        <begin position="149"/>
        <end position="182"/>
    </location>
</feature>
<feature type="compositionally biased region" description="Polar residues" evidence="1">
    <location>
        <begin position="212"/>
        <end position="222"/>
    </location>
</feature>
<name>A0A2G8K9R1_STIJA</name>
<evidence type="ECO:0000313" key="3">
    <source>
        <dbReference type="Proteomes" id="UP000230750"/>
    </source>
</evidence>
<proteinExistence type="predicted"/>
<dbReference type="Proteomes" id="UP000230750">
    <property type="component" value="Unassembled WGS sequence"/>
</dbReference>
<comment type="caution">
    <text evidence="2">The sequence shown here is derived from an EMBL/GenBank/DDBJ whole genome shotgun (WGS) entry which is preliminary data.</text>
</comment>
<feature type="compositionally biased region" description="Basic and acidic residues" evidence="1">
    <location>
        <begin position="47"/>
        <end position="61"/>
    </location>
</feature>
<sequence>MKAELRKKPRRRRTAGETAAEETTQKDVESQSLQTEVPDGTNGIQEGLEREGESSQERDECQTSPVGKEGLNERLDVGGDRVADEVSDDMHGRCGEGPIGEATGQDVNDDTLNNDNELCHNLDPNDPDFLAKFADMFSLGSLNPFEIPPELMDFRPKPQGRQTANGNISNQTDGGGTEISEDGTVGDEAIEIDEQGQPSQDREVDLDHQGVAGTSTAGSNRDQYCGLVNKGTGQEVSSNGMEDQRSHHAGLLNNHLSGEVQSELQSAHQLQLSSNHLPVVSSDRLPDASSDRLPDALSDRLYLMFQVIVYLMNQVIVYLMFQVLVYLMHQVIVYLMFQVIVYLMY</sequence>
<dbReference type="EMBL" id="MRZV01000757">
    <property type="protein sequence ID" value="PIK44751.1"/>
    <property type="molecule type" value="Genomic_DNA"/>
</dbReference>
<protein>
    <submittedName>
        <fullName evidence="2">Uncharacterized protein</fullName>
    </submittedName>
</protein>
<feature type="compositionally biased region" description="Polar residues" evidence="1">
    <location>
        <begin position="231"/>
        <end position="241"/>
    </location>
</feature>
<feature type="region of interest" description="Disordered" evidence="1">
    <location>
        <begin position="1"/>
        <end position="116"/>
    </location>
</feature>
<evidence type="ECO:0000256" key="1">
    <source>
        <dbReference type="SAM" id="MobiDB-lite"/>
    </source>
</evidence>
<keyword evidence="3" id="KW-1185">Reference proteome</keyword>
<reference evidence="2 3" key="1">
    <citation type="journal article" date="2017" name="PLoS Biol.">
        <title>The sea cucumber genome provides insights into morphological evolution and visceral regeneration.</title>
        <authorList>
            <person name="Zhang X."/>
            <person name="Sun L."/>
            <person name="Yuan J."/>
            <person name="Sun Y."/>
            <person name="Gao Y."/>
            <person name="Zhang L."/>
            <person name="Li S."/>
            <person name="Dai H."/>
            <person name="Hamel J.F."/>
            <person name="Liu C."/>
            <person name="Yu Y."/>
            <person name="Liu S."/>
            <person name="Lin W."/>
            <person name="Guo K."/>
            <person name="Jin S."/>
            <person name="Xu P."/>
            <person name="Storey K.B."/>
            <person name="Huan P."/>
            <person name="Zhang T."/>
            <person name="Zhou Y."/>
            <person name="Zhang J."/>
            <person name="Lin C."/>
            <person name="Li X."/>
            <person name="Xing L."/>
            <person name="Huo D."/>
            <person name="Sun M."/>
            <person name="Wang L."/>
            <person name="Mercier A."/>
            <person name="Li F."/>
            <person name="Yang H."/>
            <person name="Xiang J."/>
        </authorList>
    </citation>
    <scope>NUCLEOTIDE SEQUENCE [LARGE SCALE GENOMIC DNA]</scope>
    <source>
        <strain evidence="2">Shaxun</strain>
        <tissue evidence="2">Muscle</tissue>
    </source>
</reference>
<gene>
    <name evidence="2" type="ORF">BSL78_18389</name>
</gene>